<dbReference type="Proteomes" id="UP000820669">
    <property type="component" value="Unassembled WGS sequence"/>
</dbReference>
<dbReference type="InterPro" id="IPR032466">
    <property type="entry name" value="Metal_Hydrolase"/>
</dbReference>
<gene>
    <name evidence="2" type="ORF">HF526_14090</name>
</gene>
<dbReference type="NCBIfam" id="NF006560">
    <property type="entry name" value="PRK09061.1"/>
    <property type="match status" value="1"/>
</dbReference>
<evidence type="ECO:0000313" key="2">
    <source>
        <dbReference type="EMBL" id="NMH98431.1"/>
    </source>
</evidence>
<reference evidence="2 3" key="1">
    <citation type="submission" date="2020-04" db="EMBL/GenBank/DDBJ databases">
        <authorList>
            <person name="Klaysubun C."/>
            <person name="Duangmal K."/>
            <person name="Lipun K."/>
        </authorList>
    </citation>
    <scope>NUCLEOTIDE SEQUENCE [LARGE SCALE GENOMIC DNA]</scope>
    <source>
        <strain evidence="2 3">K10HN5</strain>
    </source>
</reference>
<evidence type="ECO:0000259" key="1">
    <source>
        <dbReference type="Pfam" id="PF07969"/>
    </source>
</evidence>
<dbReference type="EMBL" id="JAAXLA010000022">
    <property type="protein sequence ID" value="NMH98431.1"/>
    <property type="molecule type" value="Genomic_DNA"/>
</dbReference>
<evidence type="ECO:0000313" key="3">
    <source>
        <dbReference type="Proteomes" id="UP000820669"/>
    </source>
</evidence>
<proteinExistence type="predicted"/>
<dbReference type="RefSeq" id="WP_169381875.1">
    <property type="nucleotide sequence ID" value="NZ_JAAXLA010000022.1"/>
</dbReference>
<dbReference type="Gene3D" id="3.20.20.140">
    <property type="entry name" value="Metal-dependent hydrolases"/>
    <property type="match status" value="1"/>
</dbReference>
<dbReference type="InterPro" id="IPR013108">
    <property type="entry name" value="Amidohydro_3"/>
</dbReference>
<feature type="domain" description="Amidohydrolase 3" evidence="1">
    <location>
        <begin position="51"/>
        <end position="471"/>
    </location>
</feature>
<dbReference type="InterPro" id="IPR011059">
    <property type="entry name" value="Metal-dep_hydrolase_composite"/>
</dbReference>
<comment type="caution">
    <text evidence="2">The sequence shown here is derived from an EMBL/GenBank/DDBJ whole genome shotgun (WGS) entry which is preliminary data.</text>
</comment>
<keyword evidence="3" id="KW-1185">Reference proteome</keyword>
<dbReference type="PANTHER" id="PTHR42717">
    <property type="entry name" value="DIHYDROOROTASE-RELATED"/>
    <property type="match status" value="1"/>
</dbReference>
<organism evidence="2 3">
    <name type="scientific">Pseudonocardia acidicola</name>
    <dbReference type="NCBI Taxonomy" id="2724939"/>
    <lineage>
        <taxon>Bacteria</taxon>
        <taxon>Bacillati</taxon>
        <taxon>Actinomycetota</taxon>
        <taxon>Actinomycetes</taxon>
        <taxon>Pseudonocardiales</taxon>
        <taxon>Pseudonocardiaceae</taxon>
        <taxon>Pseudonocardia</taxon>
    </lineage>
</organism>
<name>A0ABX1SDK2_9PSEU</name>
<protein>
    <submittedName>
        <fullName evidence="2">Amidohydrolase family protein</fullName>
    </submittedName>
</protein>
<dbReference type="Gene3D" id="2.30.40.10">
    <property type="entry name" value="Urease, subunit C, domain 1"/>
    <property type="match status" value="1"/>
</dbReference>
<dbReference type="Pfam" id="PF07969">
    <property type="entry name" value="Amidohydro_3"/>
    <property type="match status" value="1"/>
</dbReference>
<dbReference type="PANTHER" id="PTHR42717:SF1">
    <property type="entry name" value="IMIDAZOLONEPROPIONASE AND RELATED AMIDOHYDROLASES"/>
    <property type="match status" value="1"/>
</dbReference>
<dbReference type="InterPro" id="IPR020043">
    <property type="entry name" value="Deacetylase_Atu3266-like"/>
</dbReference>
<dbReference type="SUPFAM" id="SSF51338">
    <property type="entry name" value="Composite domain of metallo-dependent hydrolases"/>
    <property type="match status" value="1"/>
</dbReference>
<dbReference type="SUPFAM" id="SSF51556">
    <property type="entry name" value="Metallo-dependent hydrolases"/>
    <property type="match status" value="1"/>
</dbReference>
<sequence length="490" mass="53029">MTSYDLVLIGGRVIDPESGLDAVRNVGISDGTVQAITERPITGTTTVEVPGLVVSPGFIDLHSHCHDVAGQRLQALDGVTTALELEAGVFPVEPAYRRAQAEGRPVNFGFATSWAVARMHVLAGAPATGDLEAFFTHIAHPQWQRAAAQPDVDRILGHLEADLAQGALGIGIVVGYAPRVDPGEYLSVAALAARHGLPTYTHARELVELDPDTPIDGAEEIIRAAGETGAHMHYCHLNSTSLRQVDRVQQLVERVRREGSRVTTEAYPYGAGMTGIGAAFLAPELLYRRGLTPHSIGYLATGRRMTDAQELNRVRQQDPGGLAFVHFFDEDDPEQFQFVQRAMTFPDAAVASDGISPLWRTTPRDPMLWPLPADVVSHPRTSGTFGRTFRVLVREQGQLSLTEAIRRCSLVPAQVVETAAPAMRRKGRLQPGCDADITVFDPTVVSDRATYAATTRPSVGFQHVLVGGEFIVRDGELRTEVLPGRPVRAA</sequence>
<accession>A0ABX1SDK2</accession>